<evidence type="ECO:0000313" key="14">
    <source>
        <dbReference type="Proteomes" id="UP001071230"/>
    </source>
</evidence>
<dbReference type="NCBIfam" id="NF002834">
    <property type="entry name" value="PRK03011.1-5"/>
    <property type="match status" value="1"/>
</dbReference>
<protein>
    <recommendedName>
        <fullName evidence="9">Probable butyrate kinase</fullName>
        <shortName evidence="9">BK</shortName>
        <ecNumber evidence="9">2.7.2.7</ecNumber>
    </recommendedName>
    <alternativeName>
        <fullName evidence="9">Branched-chain carboxylic acid kinase</fullName>
    </alternativeName>
</protein>
<dbReference type="Gene3D" id="3.30.420.40">
    <property type="match status" value="2"/>
</dbReference>
<accession>A0A8S0WVZ8</accession>
<dbReference type="GO" id="GO:0008776">
    <property type="term" value="F:acetate kinase activity"/>
    <property type="evidence" value="ECO:0007669"/>
    <property type="project" value="TreeGrafter"/>
</dbReference>
<dbReference type="PIRSF" id="PIRSF036458">
    <property type="entry name" value="Butyrate_kin"/>
    <property type="match status" value="1"/>
</dbReference>
<evidence type="ECO:0000256" key="8">
    <source>
        <dbReference type="ARBA" id="ARBA00048596"/>
    </source>
</evidence>
<organism evidence="12">
    <name type="scientific">Acididesulfobacillus acetoxydans</name>
    <dbReference type="NCBI Taxonomy" id="1561005"/>
    <lineage>
        <taxon>Bacteria</taxon>
        <taxon>Bacillati</taxon>
        <taxon>Bacillota</taxon>
        <taxon>Clostridia</taxon>
        <taxon>Eubacteriales</taxon>
        <taxon>Peptococcaceae</taxon>
        <taxon>Acididesulfobacillus</taxon>
    </lineage>
</organism>
<evidence type="ECO:0000256" key="10">
    <source>
        <dbReference type="RuleBase" id="RU003835"/>
    </source>
</evidence>
<dbReference type="GO" id="GO:0005524">
    <property type="term" value="F:ATP binding"/>
    <property type="evidence" value="ECO:0007669"/>
    <property type="project" value="UniProtKB-KW"/>
</dbReference>
<dbReference type="GO" id="GO:0047761">
    <property type="term" value="F:butyrate kinase activity"/>
    <property type="evidence" value="ECO:0007669"/>
    <property type="project" value="UniProtKB-UniRule"/>
</dbReference>
<evidence type="ECO:0000256" key="3">
    <source>
        <dbReference type="ARBA" id="ARBA00022490"/>
    </source>
</evidence>
<evidence type="ECO:0000256" key="5">
    <source>
        <dbReference type="ARBA" id="ARBA00022741"/>
    </source>
</evidence>
<keyword evidence="5 9" id="KW-0547">Nucleotide-binding</keyword>
<dbReference type="EC" id="2.7.2.7" evidence="9"/>
<comment type="subcellular location">
    <subcellularLocation>
        <location evidence="1 9">Cytoplasm</location>
    </subcellularLocation>
</comment>
<reference evidence="13" key="1">
    <citation type="submission" date="2014-11" db="EMBL/GenBank/DDBJ databases">
        <authorList>
            <person name="Hornung B.V."/>
        </authorList>
    </citation>
    <scope>NUCLEOTIDE SEQUENCE</scope>
    <source>
        <strain evidence="13">INE</strain>
    </source>
</reference>
<dbReference type="PROSITE" id="PS01075">
    <property type="entry name" value="ACETATE_KINASE_1"/>
    <property type="match status" value="1"/>
</dbReference>
<keyword evidence="14" id="KW-1185">Reference proteome</keyword>
<dbReference type="InterPro" id="IPR000890">
    <property type="entry name" value="Aliphatic_acid_kin_short-chain"/>
</dbReference>
<sequence length="390" mass="42357">MGIGGRNGGPQTRYNPIPLPARRPVSSKFEGEGAKSILILAVNPGSTSTKIAAYQDELCLWKEVIEHSAQELQPFARISDQSSYRIEKIQEVLREKGQKLEVFAAIVGRGGLLKPLPGGTYLVDEYLAAQCQNAPGGEHASNLGAIIAFHLGQRIKAPAYIVDPVAVDEMEAVARLSGLPELPRLSQGHALNMKAVARKVARQLGKAYHEVNLVVAHLGSGISVTPHRRGLMIDVNNANMEGPFSVERCGTLPAALLVKLCYSGRYSETEMLKKILKEGGLYAYLGTKDAREAERRMQEGDARAKLVLEALAYQAAKEIGAMTTVLLGEVDRIILTGGLAHSEFITGEICRRVSFLAPVEIIPGEEEMESLVLGALRVLRKEEEALVYRA</sequence>
<keyword evidence="4 9" id="KW-0808">Transferase</keyword>
<evidence type="ECO:0000256" key="4">
    <source>
        <dbReference type="ARBA" id="ARBA00022679"/>
    </source>
</evidence>
<dbReference type="Proteomes" id="UP001071230">
    <property type="component" value="Unassembled WGS sequence"/>
</dbReference>
<dbReference type="GO" id="GO:0006083">
    <property type="term" value="P:acetate metabolic process"/>
    <property type="evidence" value="ECO:0007669"/>
    <property type="project" value="TreeGrafter"/>
</dbReference>
<dbReference type="InterPro" id="IPR043129">
    <property type="entry name" value="ATPase_NBD"/>
</dbReference>
<dbReference type="InterPro" id="IPR023865">
    <property type="entry name" value="Aliphatic_acid_kinase_CS"/>
</dbReference>
<keyword evidence="3 9" id="KW-0963">Cytoplasm</keyword>
<dbReference type="CDD" id="cd24011">
    <property type="entry name" value="ASKHA_NBD_BK"/>
    <property type="match status" value="1"/>
</dbReference>
<evidence type="ECO:0000256" key="7">
    <source>
        <dbReference type="ARBA" id="ARBA00022840"/>
    </source>
</evidence>
<dbReference type="EMBL" id="LR746496">
    <property type="protein sequence ID" value="CAA7599971.1"/>
    <property type="molecule type" value="Genomic_DNA"/>
</dbReference>
<evidence type="ECO:0000313" key="12">
    <source>
        <dbReference type="EMBL" id="CAA7599971.1"/>
    </source>
</evidence>
<dbReference type="PRINTS" id="PR00471">
    <property type="entry name" value="ACETATEKNASE"/>
</dbReference>
<dbReference type="KEGG" id="aacx:DEACI_0617"/>
<feature type="region of interest" description="Disordered" evidence="11">
    <location>
        <begin position="1"/>
        <end position="26"/>
    </location>
</feature>
<dbReference type="EMBL" id="CDGJ01000071">
    <property type="protein sequence ID" value="CEJ07937.1"/>
    <property type="molecule type" value="Genomic_DNA"/>
</dbReference>
<dbReference type="GO" id="GO:0005737">
    <property type="term" value="C:cytoplasm"/>
    <property type="evidence" value="ECO:0007669"/>
    <property type="project" value="UniProtKB-SubCell"/>
</dbReference>
<dbReference type="NCBIfam" id="TIGR02707">
    <property type="entry name" value="butyr_kinase"/>
    <property type="match status" value="1"/>
</dbReference>
<evidence type="ECO:0000256" key="1">
    <source>
        <dbReference type="ARBA" id="ARBA00004496"/>
    </source>
</evidence>
<dbReference type="SUPFAM" id="SSF53067">
    <property type="entry name" value="Actin-like ATPase domain"/>
    <property type="match status" value="2"/>
</dbReference>
<evidence type="ECO:0000313" key="13">
    <source>
        <dbReference type="EMBL" id="CEJ07937.1"/>
    </source>
</evidence>
<keyword evidence="7 9" id="KW-0067">ATP-binding</keyword>
<dbReference type="Proteomes" id="UP000836597">
    <property type="component" value="Chromosome"/>
</dbReference>
<reference evidence="12" key="2">
    <citation type="submission" date="2020-01" db="EMBL/GenBank/DDBJ databases">
        <authorList>
            <person name="Hornung B."/>
        </authorList>
    </citation>
    <scope>NUCLEOTIDE SEQUENCE</scope>
    <source>
        <strain evidence="12">PacBioINE</strain>
    </source>
</reference>
<dbReference type="InterPro" id="IPR011245">
    <property type="entry name" value="Butyrate_kin"/>
</dbReference>
<comment type="catalytic activity">
    <reaction evidence="8 9">
        <text>butanoate + ATP = butanoyl phosphate + ADP</text>
        <dbReference type="Rhea" id="RHEA:13585"/>
        <dbReference type="ChEBI" id="CHEBI:17968"/>
        <dbReference type="ChEBI" id="CHEBI:30616"/>
        <dbReference type="ChEBI" id="CHEBI:58079"/>
        <dbReference type="ChEBI" id="CHEBI:456216"/>
        <dbReference type="EC" id="2.7.2.7"/>
    </reaction>
</comment>
<dbReference type="Pfam" id="PF00871">
    <property type="entry name" value="Acetate_kinase"/>
    <property type="match status" value="1"/>
</dbReference>
<dbReference type="AlphaFoldDB" id="A0A8S0WVZ8"/>
<dbReference type="PANTHER" id="PTHR21060">
    <property type="entry name" value="ACETATE KINASE"/>
    <property type="match status" value="1"/>
</dbReference>
<name>A0A8S0WVZ8_9FIRM</name>
<evidence type="ECO:0000256" key="9">
    <source>
        <dbReference type="HAMAP-Rule" id="MF_00542"/>
    </source>
</evidence>
<evidence type="ECO:0000256" key="6">
    <source>
        <dbReference type="ARBA" id="ARBA00022777"/>
    </source>
</evidence>
<proteinExistence type="inferred from homology"/>
<dbReference type="PANTHER" id="PTHR21060:SF3">
    <property type="entry name" value="BUTYRATE KINASE 2-RELATED"/>
    <property type="match status" value="1"/>
</dbReference>
<dbReference type="HAMAP" id="MF_00542">
    <property type="entry name" value="Butyrate_kinase"/>
    <property type="match status" value="1"/>
</dbReference>
<comment type="similarity">
    <text evidence="2 9 10">Belongs to the acetokinase family.</text>
</comment>
<evidence type="ECO:0000256" key="2">
    <source>
        <dbReference type="ARBA" id="ARBA00008748"/>
    </source>
</evidence>
<gene>
    <name evidence="9" type="primary">buk</name>
    <name evidence="12" type="ORF">DEACI_0617</name>
    <name evidence="13" type="ORF">DEACI_2409</name>
</gene>
<evidence type="ECO:0000256" key="11">
    <source>
        <dbReference type="SAM" id="MobiDB-lite"/>
    </source>
</evidence>
<keyword evidence="6 9" id="KW-0418">Kinase</keyword>